<accession>A0A3P7LZJ1</accession>
<keyword evidence="3" id="KW-1185">Reference proteome</keyword>
<feature type="compositionally biased region" description="Low complexity" evidence="1">
    <location>
        <begin position="120"/>
        <end position="133"/>
    </location>
</feature>
<reference evidence="2 3" key="1">
    <citation type="submission" date="2018-11" db="EMBL/GenBank/DDBJ databases">
        <authorList>
            <consortium name="Pathogen Informatics"/>
        </authorList>
    </citation>
    <scope>NUCLEOTIDE SEQUENCE [LARGE SCALE GENOMIC DNA]</scope>
</reference>
<proteinExistence type="predicted"/>
<gene>
    <name evidence="2" type="ORF">DILT_LOCUS12314</name>
</gene>
<feature type="region of interest" description="Disordered" evidence="1">
    <location>
        <begin position="82"/>
        <end position="133"/>
    </location>
</feature>
<feature type="non-terminal residue" evidence="2">
    <location>
        <position position="133"/>
    </location>
</feature>
<protein>
    <submittedName>
        <fullName evidence="2">Uncharacterized protein</fullName>
    </submittedName>
</protein>
<organism evidence="2 3">
    <name type="scientific">Dibothriocephalus latus</name>
    <name type="common">Fish tapeworm</name>
    <name type="synonym">Diphyllobothrium latum</name>
    <dbReference type="NCBI Taxonomy" id="60516"/>
    <lineage>
        <taxon>Eukaryota</taxon>
        <taxon>Metazoa</taxon>
        <taxon>Spiralia</taxon>
        <taxon>Lophotrochozoa</taxon>
        <taxon>Platyhelminthes</taxon>
        <taxon>Cestoda</taxon>
        <taxon>Eucestoda</taxon>
        <taxon>Diphyllobothriidea</taxon>
        <taxon>Diphyllobothriidae</taxon>
        <taxon>Dibothriocephalus</taxon>
    </lineage>
</organism>
<sequence length="133" mass="13853">MKTPRQGEKPARPAGQTPGSELICYSMSLLASHTVFISQQRPLSEEAEVVAIRLENSLLSECEGSCENGSCYSSPPRLEALSTVASPQSPLPSAPTTTAVTPTAGVPRPLEVDKTPTQESTVSASSTPSAPAE</sequence>
<feature type="compositionally biased region" description="Low complexity" evidence="1">
    <location>
        <begin position="94"/>
        <end position="109"/>
    </location>
</feature>
<dbReference type="AlphaFoldDB" id="A0A3P7LZJ1"/>
<dbReference type="Proteomes" id="UP000281553">
    <property type="component" value="Unassembled WGS sequence"/>
</dbReference>
<dbReference type="EMBL" id="UYRU01065975">
    <property type="protein sequence ID" value="VDN16483.1"/>
    <property type="molecule type" value="Genomic_DNA"/>
</dbReference>
<evidence type="ECO:0000313" key="2">
    <source>
        <dbReference type="EMBL" id="VDN16483.1"/>
    </source>
</evidence>
<evidence type="ECO:0000313" key="3">
    <source>
        <dbReference type="Proteomes" id="UP000281553"/>
    </source>
</evidence>
<evidence type="ECO:0000256" key="1">
    <source>
        <dbReference type="SAM" id="MobiDB-lite"/>
    </source>
</evidence>
<name>A0A3P7LZJ1_DIBLA</name>